<feature type="transmembrane region" description="Helical" evidence="1">
    <location>
        <begin position="83"/>
        <end position="100"/>
    </location>
</feature>
<accession>A0A1E5UBL7</accession>
<reference evidence="2 3" key="1">
    <citation type="submission" date="2016-09" db="EMBL/GenBank/DDBJ databases">
        <authorList>
            <person name="Capua I."/>
            <person name="De Benedictis P."/>
            <person name="Joannis T."/>
            <person name="Lombin L.H."/>
            <person name="Cattoli G."/>
        </authorList>
    </citation>
    <scope>NUCLEOTIDE SEQUENCE [LARGE SCALE GENOMIC DNA]</scope>
    <source>
        <strain evidence="2 3">NRS-1</strain>
    </source>
</reference>
<dbReference type="AlphaFoldDB" id="A0A1E5UBL7"/>
<protein>
    <submittedName>
        <fullName evidence="2">Putative membrane protein</fullName>
    </submittedName>
</protein>
<dbReference type="OrthoDB" id="1271629at2"/>
<name>A0A1E5UBL7_9FLAO</name>
<keyword evidence="1" id="KW-0472">Membrane</keyword>
<evidence type="ECO:0000313" key="2">
    <source>
        <dbReference type="EMBL" id="OEL10045.1"/>
    </source>
</evidence>
<dbReference type="EMBL" id="MKGI01000080">
    <property type="protein sequence ID" value="OEL10045.1"/>
    <property type="molecule type" value="Genomic_DNA"/>
</dbReference>
<proteinExistence type="predicted"/>
<gene>
    <name evidence="2" type="ORF">BHF72_0993</name>
</gene>
<dbReference type="STRING" id="237258.SAMN04489756_1163"/>
<dbReference type="PATRIC" id="fig|237258.4.peg.1171"/>
<evidence type="ECO:0000256" key="1">
    <source>
        <dbReference type="SAM" id="Phobius"/>
    </source>
</evidence>
<comment type="caution">
    <text evidence="2">The sequence shown here is derived from an EMBL/GenBank/DDBJ whole genome shotgun (WGS) entry which is preliminary data.</text>
</comment>
<dbReference type="Proteomes" id="UP000095601">
    <property type="component" value="Unassembled WGS sequence"/>
</dbReference>
<dbReference type="KEGG" id="cnr:EB819_00100"/>
<evidence type="ECO:0000313" key="3">
    <source>
        <dbReference type="Proteomes" id="UP000095601"/>
    </source>
</evidence>
<feature type="transmembrane region" description="Helical" evidence="1">
    <location>
        <begin position="5"/>
        <end position="22"/>
    </location>
</feature>
<feature type="transmembrane region" description="Helical" evidence="1">
    <location>
        <begin position="59"/>
        <end position="77"/>
    </location>
</feature>
<keyword evidence="1" id="KW-1133">Transmembrane helix</keyword>
<keyword evidence="3" id="KW-1185">Reference proteome</keyword>
<dbReference type="RefSeq" id="WP_069800993.1">
    <property type="nucleotide sequence ID" value="NZ_CP034157.1"/>
</dbReference>
<sequence>MKRALLYTIAGTLISFLINHFLLESGGLWLELFYSFAFGLAWGMAFYLDNPVISLPKKLGISFGAMIFLVLIGVFIFDLEKALPSVFKFSIVFVGYYLLASFRNNKSLRD</sequence>
<organism evidence="2 3">
    <name type="scientific">Cloacibacterium normanense</name>
    <dbReference type="NCBI Taxonomy" id="237258"/>
    <lineage>
        <taxon>Bacteria</taxon>
        <taxon>Pseudomonadati</taxon>
        <taxon>Bacteroidota</taxon>
        <taxon>Flavobacteriia</taxon>
        <taxon>Flavobacteriales</taxon>
        <taxon>Weeksellaceae</taxon>
    </lineage>
</organism>
<keyword evidence="1" id="KW-0812">Transmembrane</keyword>
<feature type="transmembrane region" description="Helical" evidence="1">
    <location>
        <begin position="28"/>
        <end position="47"/>
    </location>
</feature>